<dbReference type="Proteomes" id="UP000298030">
    <property type="component" value="Unassembled WGS sequence"/>
</dbReference>
<evidence type="ECO:0000256" key="1">
    <source>
        <dbReference type="SAM" id="MobiDB-lite"/>
    </source>
</evidence>
<dbReference type="EMBL" id="QPFP01000051">
    <property type="protein sequence ID" value="TEB26057.1"/>
    <property type="molecule type" value="Genomic_DNA"/>
</dbReference>
<feature type="domain" description="Fungal-type protein kinase" evidence="2">
    <location>
        <begin position="265"/>
        <end position="446"/>
    </location>
</feature>
<reference evidence="3 4" key="1">
    <citation type="journal article" date="2019" name="Nat. Ecol. Evol.">
        <title>Megaphylogeny resolves global patterns of mushroom evolution.</title>
        <authorList>
            <person name="Varga T."/>
            <person name="Krizsan K."/>
            <person name="Foldi C."/>
            <person name="Dima B."/>
            <person name="Sanchez-Garcia M."/>
            <person name="Sanchez-Ramirez S."/>
            <person name="Szollosi G.J."/>
            <person name="Szarkandi J.G."/>
            <person name="Papp V."/>
            <person name="Albert L."/>
            <person name="Andreopoulos W."/>
            <person name="Angelini C."/>
            <person name="Antonin V."/>
            <person name="Barry K.W."/>
            <person name="Bougher N.L."/>
            <person name="Buchanan P."/>
            <person name="Buyck B."/>
            <person name="Bense V."/>
            <person name="Catcheside P."/>
            <person name="Chovatia M."/>
            <person name="Cooper J."/>
            <person name="Damon W."/>
            <person name="Desjardin D."/>
            <person name="Finy P."/>
            <person name="Geml J."/>
            <person name="Haridas S."/>
            <person name="Hughes K."/>
            <person name="Justo A."/>
            <person name="Karasinski D."/>
            <person name="Kautmanova I."/>
            <person name="Kiss B."/>
            <person name="Kocsube S."/>
            <person name="Kotiranta H."/>
            <person name="LaButti K.M."/>
            <person name="Lechner B.E."/>
            <person name="Liimatainen K."/>
            <person name="Lipzen A."/>
            <person name="Lukacs Z."/>
            <person name="Mihaltcheva S."/>
            <person name="Morgado L.N."/>
            <person name="Niskanen T."/>
            <person name="Noordeloos M.E."/>
            <person name="Ohm R.A."/>
            <person name="Ortiz-Santana B."/>
            <person name="Ovrebo C."/>
            <person name="Racz N."/>
            <person name="Riley R."/>
            <person name="Savchenko A."/>
            <person name="Shiryaev A."/>
            <person name="Soop K."/>
            <person name="Spirin V."/>
            <person name="Szebenyi C."/>
            <person name="Tomsovsky M."/>
            <person name="Tulloss R.E."/>
            <person name="Uehling J."/>
            <person name="Grigoriev I.V."/>
            <person name="Vagvolgyi C."/>
            <person name="Papp T."/>
            <person name="Martin F.M."/>
            <person name="Miettinen O."/>
            <person name="Hibbett D.S."/>
            <person name="Nagy L.G."/>
        </authorList>
    </citation>
    <scope>NUCLEOTIDE SEQUENCE [LARGE SCALE GENOMIC DNA]</scope>
    <source>
        <strain evidence="3 4">FP101781</strain>
    </source>
</reference>
<name>A0A4Y7SW26_COPMI</name>
<dbReference type="Pfam" id="PF17667">
    <property type="entry name" value="Pkinase_fungal"/>
    <property type="match status" value="2"/>
</dbReference>
<comment type="caution">
    <text evidence="3">The sequence shown here is derived from an EMBL/GenBank/DDBJ whole genome shotgun (WGS) entry which is preliminary data.</text>
</comment>
<organism evidence="3 4">
    <name type="scientific">Coprinellus micaceus</name>
    <name type="common">Glistening ink-cap mushroom</name>
    <name type="synonym">Coprinus micaceus</name>
    <dbReference type="NCBI Taxonomy" id="71717"/>
    <lineage>
        <taxon>Eukaryota</taxon>
        <taxon>Fungi</taxon>
        <taxon>Dikarya</taxon>
        <taxon>Basidiomycota</taxon>
        <taxon>Agaricomycotina</taxon>
        <taxon>Agaricomycetes</taxon>
        <taxon>Agaricomycetidae</taxon>
        <taxon>Agaricales</taxon>
        <taxon>Agaricineae</taxon>
        <taxon>Psathyrellaceae</taxon>
        <taxon>Coprinellus</taxon>
    </lineage>
</organism>
<feature type="region of interest" description="Disordered" evidence="1">
    <location>
        <begin position="201"/>
        <end position="240"/>
    </location>
</feature>
<dbReference type="SUPFAM" id="SSF56112">
    <property type="entry name" value="Protein kinase-like (PK-like)"/>
    <property type="match status" value="1"/>
</dbReference>
<dbReference type="InterPro" id="IPR011009">
    <property type="entry name" value="Kinase-like_dom_sf"/>
</dbReference>
<dbReference type="AlphaFoldDB" id="A0A4Y7SW26"/>
<evidence type="ECO:0000313" key="4">
    <source>
        <dbReference type="Proteomes" id="UP000298030"/>
    </source>
</evidence>
<feature type="domain" description="Fungal-type protein kinase" evidence="2">
    <location>
        <begin position="488"/>
        <end position="611"/>
    </location>
</feature>
<dbReference type="PANTHER" id="PTHR38248">
    <property type="entry name" value="FUNK1 6"/>
    <property type="match status" value="1"/>
</dbReference>
<protein>
    <recommendedName>
        <fullName evidence="2">Fungal-type protein kinase domain-containing protein</fullName>
    </recommendedName>
</protein>
<dbReference type="OrthoDB" id="5569250at2759"/>
<dbReference type="Gene3D" id="1.10.510.10">
    <property type="entry name" value="Transferase(Phosphotransferase) domain 1"/>
    <property type="match status" value="1"/>
</dbReference>
<evidence type="ECO:0000313" key="3">
    <source>
        <dbReference type="EMBL" id="TEB26057.1"/>
    </source>
</evidence>
<keyword evidence="4" id="KW-1185">Reference proteome</keyword>
<accession>A0A4Y7SW26</accession>
<gene>
    <name evidence="3" type="ORF">FA13DRAFT_1737705</name>
</gene>
<dbReference type="InterPro" id="IPR040976">
    <property type="entry name" value="Pkinase_fungal"/>
</dbReference>
<proteinExistence type="predicted"/>
<sequence>MATSDHDSSCSCSTCSSGSFHYFDSNSKSTGKTKANILDKHEVDDEDLPETPVMKSMYARLEKEIGRCQHNNIQLLDFVHHVWGLDKSVGRQILSKPIPLDPYQLGMYTDGLRCGRFQDHFVVLADALVKAAVVELGDSNSDDVTTNVFWDAKARDKPIKHRDTDSNPVVFNLWKPTQPQELEPDWSVAKHIIEFKPVPDTKQTVQAGSSHPEPSIDAPKKGSTSTLKRSFDSVNDAGDEDGRAAKKARLIGDDIAPFKYSHLPSYASQALASTSRYWVTGLIFDSFKVTACYFDRFLVTSTTPFYFDENPERLALVLYAMAKCDRMHAGFDPRLHRQPYLPPQTTTGEPNCQQELPVKDIVGSFFQYPGSIDSVVSSQPALPVIFKVCEVIRRPYGLVGRGGAVYKVRLRLPSGALSEEALAYKLSWASKKRPSEIDIVRLLKERLPSESHVHFPDLIFTTSFTAEDLHLPWLRLGLNLTSDNHEERVQEGMLGRLYGKLWEVGSIENFKKVWLDCVECHFLALKMGKVLHRDLSENNLMIRVFGDGVVKGVLNDWDMAKLVGDQGKSLSESEQCTGTFPFMALDLLERETSPHWLRHDLESFFYILLWAAIHYNLAAKTRDEKVHPALEAWTTDLKSNTERKIQILSRRPIPVQMLYSCVKPEFADLVQDWIDPLRRLFMSAQDAYYITQEPSDSPLDEETYGGKLTFKTFMAAISVTPRTWGIPDFLDGED</sequence>
<dbReference type="PANTHER" id="PTHR38248:SF2">
    <property type="entry name" value="FUNK1 11"/>
    <property type="match status" value="1"/>
</dbReference>
<dbReference type="STRING" id="71717.A0A4Y7SW26"/>
<evidence type="ECO:0000259" key="2">
    <source>
        <dbReference type="Pfam" id="PF17667"/>
    </source>
</evidence>